<dbReference type="Gene3D" id="1.20.1440.60">
    <property type="entry name" value="23S rRNA-intervening sequence"/>
    <property type="match status" value="1"/>
</dbReference>
<dbReference type="Proteomes" id="UP000184020">
    <property type="component" value="Unassembled WGS sequence"/>
</dbReference>
<dbReference type="AlphaFoldDB" id="A0A1M5G3L3"/>
<gene>
    <name evidence="1" type="ORF">SAMN05444372_101429</name>
</gene>
<evidence type="ECO:0000313" key="1">
    <source>
        <dbReference type="EMBL" id="SHF98318.1"/>
    </source>
</evidence>
<protein>
    <submittedName>
        <fullName evidence="1">Four helix bundle protein</fullName>
    </submittedName>
</protein>
<organism evidence="1 2">
    <name type="scientific">Flavobacterium micromati</name>
    <dbReference type="NCBI Taxonomy" id="229205"/>
    <lineage>
        <taxon>Bacteria</taxon>
        <taxon>Pseudomonadati</taxon>
        <taxon>Bacteroidota</taxon>
        <taxon>Flavobacteriia</taxon>
        <taxon>Flavobacteriales</taxon>
        <taxon>Flavobacteriaceae</taxon>
        <taxon>Flavobacterium</taxon>
    </lineage>
</organism>
<dbReference type="NCBIfam" id="TIGR02436">
    <property type="entry name" value="four helix bundle protein"/>
    <property type="match status" value="1"/>
</dbReference>
<proteinExistence type="predicted"/>
<dbReference type="InterPro" id="IPR036583">
    <property type="entry name" value="23S_rRNA_IVS_sf"/>
</dbReference>
<dbReference type="STRING" id="229205.SAMN05444372_101429"/>
<dbReference type="EMBL" id="FQWF01000001">
    <property type="protein sequence ID" value="SHF98318.1"/>
    <property type="molecule type" value="Genomic_DNA"/>
</dbReference>
<sequence length="119" mass="13161">MNKQELENRLIDFAAMIIIAASKFEKNYAGSHLAGQIIRSGTSPALNYGEAQSAESNKDFIHKMGICLKELRETFVCLKIIEKSNLMSDLNSLLIAKVEANELISIFVASIKTAKTNLK</sequence>
<dbReference type="Pfam" id="PF05635">
    <property type="entry name" value="23S_rRNA_IVP"/>
    <property type="match status" value="1"/>
</dbReference>
<dbReference type="PANTHER" id="PTHR38471">
    <property type="entry name" value="FOUR HELIX BUNDLE PROTEIN"/>
    <property type="match status" value="1"/>
</dbReference>
<reference evidence="2" key="1">
    <citation type="submission" date="2016-11" db="EMBL/GenBank/DDBJ databases">
        <authorList>
            <person name="Varghese N."/>
            <person name="Submissions S."/>
        </authorList>
    </citation>
    <scope>NUCLEOTIDE SEQUENCE [LARGE SCALE GENOMIC DNA]</scope>
    <source>
        <strain evidence="2">DSM 17659</strain>
    </source>
</reference>
<accession>A0A1M5G3L3</accession>
<dbReference type="InterPro" id="IPR012657">
    <property type="entry name" value="23S_rRNA-intervening_sequence"/>
</dbReference>
<dbReference type="SUPFAM" id="SSF158446">
    <property type="entry name" value="IVS-encoded protein-like"/>
    <property type="match status" value="1"/>
</dbReference>
<keyword evidence="2" id="KW-1185">Reference proteome</keyword>
<dbReference type="PANTHER" id="PTHR38471:SF2">
    <property type="entry name" value="FOUR HELIX BUNDLE PROTEIN"/>
    <property type="match status" value="1"/>
</dbReference>
<dbReference type="RefSeq" id="WP_073016669.1">
    <property type="nucleotide sequence ID" value="NZ_FQWF01000001.1"/>
</dbReference>
<dbReference type="OrthoDB" id="285993at2"/>
<evidence type="ECO:0000313" key="2">
    <source>
        <dbReference type="Proteomes" id="UP000184020"/>
    </source>
</evidence>
<name>A0A1M5G3L3_9FLAO</name>
<dbReference type="PIRSF" id="PIRSF035652">
    <property type="entry name" value="CHP02436"/>
    <property type="match status" value="1"/>
</dbReference>